<dbReference type="EMBL" id="SJPX01000003">
    <property type="protein sequence ID" value="TWU52013.1"/>
    <property type="molecule type" value="Genomic_DNA"/>
</dbReference>
<sequence>MHRNSLFLLGICTAICYATYAAEEQVKKTVKGKWTLTTAVANKIIDARSDVLGPIPEGVEFLHLDDGEFHVPDELSGSKRHTLPRGLHFCFEPVVIQNDAVIADLTLCYSNVDSVTENGFVARKNQVDGRYLIPFDRAITIELDMGDGKVAHKLKLSVSHSD</sequence>
<accession>A0A5C6EQF7</accession>
<proteinExistence type="predicted"/>
<comment type="caution">
    <text evidence="1">The sequence shown here is derived from an EMBL/GenBank/DDBJ whole genome shotgun (WGS) entry which is preliminary data.</text>
</comment>
<gene>
    <name evidence="1" type="ORF">Poly59_36100</name>
</gene>
<dbReference type="RefSeq" id="WP_146535238.1">
    <property type="nucleotide sequence ID" value="NZ_SJPX01000003.1"/>
</dbReference>
<dbReference type="Proteomes" id="UP000317977">
    <property type="component" value="Unassembled WGS sequence"/>
</dbReference>
<dbReference type="AlphaFoldDB" id="A0A5C6EQF7"/>
<organism evidence="1 2">
    <name type="scientific">Rubripirellula reticaptiva</name>
    <dbReference type="NCBI Taxonomy" id="2528013"/>
    <lineage>
        <taxon>Bacteria</taxon>
        <taxon>Pseudomonadati</taxon>
        <taxon>Planctomycetota</taxon>
        <taxon>Planctomycetia</taxon>
        <taxon>Pirellulales</taxon>
        <taxon>Pirellulaceae</taxon>
        <taxon>Rubripirellula</taxon>
    </lineage>
</organism>
<protein>
    <recommendedName>
        <fullName evidence="3">Lipocalin-like domain-containing protein</fullName>
    </recommendedName>
</protein>
<evidence type="ECO:0000313" key="2">
    <source>
        <dbReference type="Proteomes" id="UP000317977"/>
    </source>
</evidence>
<evidence type="ECO:0008006" key="3">
    <source>
        <dbReference type="Google" id="ProtNLM"/>
    </source>
</evidence>
<name>A0A5C6EQF7_9BACT</name>
<reference evidence="1 2" key="1">
    <citation type="submission" date="2019-02" db="EMBL/GenBank/DDBJ databases">
        <title>Deep-cultivation of Planctomycetes and their phenomic and genomic characterization uncovers novel biology.</title>
        <authorList>
            <person name="Wiegand S."/>
            <person name="Jogler M."/>
            <person name="Boedeker C."/>
            <person name="Pinto D."/>
            <person name="Vollmers J."/>
            <person name="Rivas-Marin E."/>
            <person name="Kohn T."/>
            <person name="Peeters S.H."/>
            <person name="Heuer A."/>
            <person name="Rast P."/>
            <person name="Oberbeckmann S."/>
            <person name="Bunk B."/>
            <person name="Jeske O."/>
            <person name="Meyerdierks A."/>
            <person name="Storesund J.E."/>
            <person name="Kallscheuer N."/>
            <person name="Luecker S."/>
            <person name="Lage O.M."/>
            <person name="Pohl T."/>
            <person name="Merkel B.J."/>
            <person name="Hornburger P."/>
            <person name="Mueller R.-W."/>
            <person name="Bruemmer F."/>
            <person name="Labrenz M."/>
            <person name="Spormann A.M."/>
            <person name="Op Den Camp H."/>
            <person name="Overmann J."/>
            <person name="Amann R."/>
            <person name="Jetten M.S.M."/>
            <person name="Mascher T."/>
            <person name="Medema M.H."/>
            <person name="Devos D.P."/>
            <person name="Kaster A.-K."/>
            <person name="Ovreas L."/>
            <person name="Rohde M."/>
            <person name="Galperin M.Y."/>
            <person name="Jogler C."/>
        </authorList>
    </citation>
    <scope>NUCLEOTIDE SEQUENCE [LARGE SCALE GENOMIC DNA]</scope>
    <source>
        <strain evidence="1 2">Poly59</strain>
    </source>
</reference>
<evidence type="ECO:0000313" key="1">
    <source>
        <dbReference type="EMBL" id="TWU52013.1"/>
    </source>
</evidence>
<keyword evidence="2" id="KW-1185">Reference proteome</keyword>